<reference evidence="4 5" key="1">
    <citation type="submission" date="2018-04" db="EMBL/GenBank/DDBJ databases">
        <authorList>
            <person name="Huttner S."/>
            <person name="Dainat J."/>
        </authorList>
    </citation>
    <scope>NUCLEOTIDE SEQUENCE [LARGE SCALE GENOMIC DNA]</scope>
</reference>
<evidence type="ECO:0000256" key="2">
    <source>
        <dbReference type="SAM" id="Phobius"/>
    </source>
</evidence>
<name>A0A446BIG3_9PEZI</name>
<feature type="transmembrane region" description="Helical" evidence="2">
    <location>
        <begin position="110"/>
        <end position="132"/>
    </location>
</feature>
<feature type="signal peptide" evidence="3">
    <location>
        <begin position="1"/>
        <end position="18"/>
    </location>
</feature>
<gene>
    <name evidence="4" type="ORF">TT172_LOCUS4704</name>
</gene>
<proteinExistence type="predicted"/>
<dbReference type="AlphaFoldDB" id="A0A446BIG3"/>
<protein>
    <submittedName>
        <fullName evidence="4">63933749-8d4d-45f6-bf76-457de684ae9b</fullName>
    </submittedName>
</protein>
<keyword evidence="3" id="KW-0732">Signal</keyword>
<organism evidence="4 5">
    <name type="scientific">Thermothielavioides terrestris</name>
    <dbReference type="NCBI Taxonomy" id="2587410"/>
    <lineage>
        <taxon>Eukaryota</taxon>
        <taxon>Fungi</taxon>
        <taxon>Dikarya</taxon>
        <taxon>Ascomycota</taxon>
        <taxon>Pezizomycotina</taxon>
        <taxon>Sordariomycetes</taxon>
        <taxon>Sordariomycetidae</taxon>
        <taxon>Sordariales</taxon>
        <taxon>Chaetomiaceae</taxon>
        <taxon>Thermothielavioides</taxon>
    </lineage>
</organism>
<evidence type="ECO:0000256" key="1">
    <source>
        <dbReference type="SAM" id="MobiDB-lite"/>
    </source>
</evidence>
<feature type="transmembrane region" description="Helical" evidence="2">
    <location>
        <begin position="85"/>
        <end position="103"/>
    </location>
</feature>
<feature type="region of interest" description="Disordered" evidence="1">
    <location>
        <begin position="132"/>
        <end position="153"/>
    </location>
</feature>
<feature type="chain" id="PRO_5019487650" evidence="3">
    <location>
        <begin position="19"/>
        <end position="153"/>
    </location>
</feature>
<evidence type="ECO:0000256" key="3">
    <source>
        <dbReference type="SAM" id="SignalP"/>
    </source>
</evidence>
<keyword evidence="2" id="KW-1133">Transmembrane helix</keyword>
<dbReference type="EMBL" id="OUUZ01000008">
    <property type="protein sequence ID" value="SPQ22285.1"/>
    <property type="molecule type" value="Genomic_DNA"/>
</dbReference>
<evidence type="ECO:0000313" key="4">
    <source>
        <dbReference type="EMBL" id="SPQ22285.1"/>
    </source>
</evidence>
<keyword evidence="2" id="KW-0812">Transmembrane</keyword>
<evidence type="ECO:0000313" key="5">
    <source>
        <dbReference type="Proteomes" id="UP000289323"/>
    </source>
</evidence>
<dbReference type="Proteomes" id="UP000289323">
    <property type="component" value="Unassembled WGS sequence"/>
</dbReference>
<sequence length="153" mass="15502">MKASSVALGAALAAVVSALPSPPLKRAEVVSAQPTTTVPLSAPIIAVRSSSDDCDPSIESCDEEVKVAAISRKGEPDDEDDGADTATITVIITVTITAIITAITTVTTTAIIMVIIMVIITATTITATSISLSPTTATSESQRATPKAKAPPK</sequence>
<feature type="compositionally biased region" description="Polar residues" evidence="1">
    <location>
        <begin position="132"/>
        <end position="144"/>
    </location>
</feature>
<accession>A0A446BIG3</accession>
<keyword evidence="2" id="KW-0472">Membrane</keyword>